<proteinExistence type="predicted"/>
<sequence length="48" mass="5531">MSKSLTKEQVLDIADKIKTLSIESGAWVEVEREFNKANKLERIRLIIS</sequence>
<name>A0A0F9BIV1_9ZZZZ</name>
<protein>
    <submittedName>
        <fullName evidence="1">Uncharacterized protein</fullName>
    </submittedName>
</protein>
<accession>A0A0F9BIV1</accession>
<reference evidence="1" key="1">
    <citation type="journal article" date="2015" name="Nature">
        <title>Complex archaea that bridge the gap between prokaryotes and eukaryotes.</title>
        <authorList>
            <person name="Spang A."/>
            <person name="Saw J.H."/>
            <person name="Jorgensen S.L."/>
            <person name="Zaremba-Niedzwiedzka K."/>
            <person name="Martijn J."/>
            <person name="Lind A.E."/>
            <person name="van Eijk R."/>
            <person name="Schleper C."/>
            <person name="Guy L."/>
            <person name="Ettema T.J."/>
        </authorList>
    </citation>
    <scope>NUCLEOTIDE SEQUENCE</scope>
</reference>
<gene>
    <name evidence="1" type="ORF">LCGC14_2523040</name>
</gene>
<feature type="non-terminal residue" evidence="1">
    <location>
        <position position="48"/>
    </location>
</feature>
<organism evidence="1">
    <name type="scientific">marine sediment metagenome</name>
    <dbReference type="NCBI Taxonomy" id="412755"/>
    <lineage>
        <taxon>unclassified sequences</taxon>
        <taxon>metagenomes</taxon>
        <taxon>ecological metagenomes</taxon>
    </lineage>
</organism>
<evidence type="ECO:0000313" key="1">
    <source>
        <dbReference type="EMBL" id="KKL13712.1"/>
    </source>
</evidence>
<comment type="caution">
    <text evidence="1">The sequence shown here is derived from an EMBL/GenBank/DDBJ whole genome shotgun (WGS) entry which is preliminary data.</text>
</comment>
<dbReference type="AlphaFoldDB" id="A0A0F9BIV1"/>
<dbReference type="EMBL" id="LAZR01040751">
    <property type="protein sequence ID" value="KKL13712.1"/>
    <property type="molecule type" value="Genomic_DNA"/>
</dbReference>